<organism evidence="3 4">
    <name type="scientific">Monosporascus ibericus</name>
    <dbReference type="NCBI Taxonomy" id="155417"/>
    <lineage>
        <taxon>Eukaryota</taxon>
        <taxon>Fungi</taxon>
        <taxon>Dikarya</taxon>
        <taxon>Ascomycota</taxon>
        <taxon>Pezizomycotina</taxon>
        <taxon>Sordariomycetes</taxon>
        <taxon>Xylariomycetidae</taxon>
        <taxon>Xylariales</taxon>
        <taxon>Xylariales incertae sedis</taxon>
        <taxon>Monosporascus</taxon>
    </lineage>
</organism>
<feature type="transmembrane region" description="Helical" evidence="2">
    <location>
        <begin position="169"/>
        <end position="190"/>
    </location>
</feature>
<evidence type="ECO:0000313" key="4">
    <source>
        <dbReference type="Proteomes" id="UP000293360"/>
    </source>
</evidence>
<sequence>MIGTAVPLTVPSVAVTTGGDGPAVSDGYLSTQPHVLSSRSQSSPDAGGNDDDGPAPPYTPFPAFPLPPSRTGSAISQTHFAEAPTISTRLEIPQPLAHAPTRDTASPATPVSERSIRSFQTADDLERGSLQLTLTRSTTYNQIKPFFSRGSEPFDDSPQPGVSPRKSKIIAVTALAVTLLLVLGIIFGLIKWYT</sequence>
<feature type="region of interest" description="Disordered" evidence="1">
    <location>
        <begin position="1"/>
        <end position="73"/>
    </location>
</feature>
<feature type="compositionally biased region" description="Pro residues" evidence="1">
    <location>
        <begin position="54"/>
        <end position="68"/>
    </location>
</feature>
<keyword evidence="2" id="KW-0472">Membrane</keyword>
<reference evidence="3 4" key="1">
    <citation type="submission" date="2018-06" db="EMBL/GenBank/DDBJ databases">
        <title>Complete Genomes of Monosporascus.</title>
        <authorList>
            <person name="Robinson A.J."/>
            <person name="Natvig D.O."/>
        </authorList>
    </citation>
    <scope>NUCLEOTIDE SEQUENCE [LARGE SCALE GENOMIC DNA]</scope>
    <source>
        <strain evidence="3 4">CBS 110550</strain>
    </source>
</reference>
<evidence type="ECO:0000256" key="2">
    <source>
        <dbReference type="SAM" id="Phobius"/>
    </source>
</evidence>
<keyword evidence="2" id="KW-1133">Transmembrane helix</keyword>
<gene>
    <name evidence="3" type="ORF">DL764_000133</name>
</gene>
<comment type="caution">
    <text evidence="3">The sequence shown here is derived from an EMBL/GenBank/DDBJ whole genome shotgun (WGS) entry which is preliminary data.</text>
</comment>
<dbReference type="AlphaFoldDB" id="A0A4Q4TUS2"/>
<dbReference type="EMBL" id="QJNU01000003">
    <property type="protein sequence ID" value="RYP11315.1"/>
    <property type="molecule type" value="Genomic_DNA"/>
</dbReference>
<protein>
    <submittedName>
        <fullName evidence="3">Uncharacterized protein</fullName>
    </submittedName>
</protein>
<dbReference type="OrthoDB" id="4753786at2759"/>
<keyword evidence="4" id="KW-1185">Reference proteome</keyword>
<accession>A0A4Q4TUS2</accession>
<feature type="compositionally biased region" description="Polar residues" evidence="1">
    <location>
        <begin position="28"/>
        <end position="43"/>
    </location>
</feature>
<keyword evidence="2" id="KW-0812">Transmembrane</keyword>
<dbReference type="Proteomes" id="UP000293360">
    <property type="component" value="Unassembled WGS sequence"/>
</dbReference>
<evidence type="ECO:0000313" key="3">
    <source>
        <dbReference type="EMBL" id="RYP11315.1"/>
    </source>
</evidence>
<proteinExistence type="predicted"/>
<name>A0A4Q4TUS2_9PEZI</name>
<evidence type="ECO:0000256" key="1">
    <source>
        <dbReference type="SAM" id="MobiDB-lite"/>
    </source>
</evidence>